<feature type="transmembrane region" description="Helical" evidence="1">
    <location>
        <begin position="166"/>
        <end position="183"/>
    </location>
</feature>
<feature type="transmembrane region" description="Helical" evidence="1">
    <location>
        <begin position="17"/>
        <end position="37"/>
    </location>
</feature>
<keyword evidence="1" id="KW-0812">Transmembrane</keyword>
<sequence length="243" mass="27239">MFIRCIQAESKKIRRSLLLPACILIPVIPAVMGTFNYLQNLELLKSEWYSLWTQHTLFYASFFFAPLMGLYASYLWRLEHRHNNWNMVMTAPVPAAGLFFGKLAVLLLITLLTQLWMGVLFLISGKMAGLPGLCPPSILLWLLRGTIGALPICCLQLFLSMNIRSFSIPIGIALLGSVAGVLINNEGKGLFWPYSLMLLGMNANGSNKTLTEGYLPFIFSAFIFSLIFCIAAVWELNHRDIKA</sequence>
<protein>
    <submittedName>
        <fullName evidence="2">ABC-2 family transporter protein</fullName>
    </submittedName>
</protein>
<keyword evidence="1" id="KW-1133">Transmembrane helix</keyword>
<keyword evidence="1" id="KW-0472">Membrane</keyword>
<gene>
    <name evidence="2" type="ORF">BGLFYP119_01585</name>
</gene>
<name>A0A6N2TFM1_9FIRM</name>
<dbReference type="EMBL" id="CACRST010000014">
    <property type="protein sequence ID" value="VYT04480.1"/>
    <property type="molecule type" value="Genomic_DNA"/>
</dbReference>
<feature type="transmembrane region" description="Helical" evidence="1">
    <location>
        <begin position="214"/>
        <end position="234"/>
    </location>
</feature>
<feature type="transmembrane region" description="Helical" evidence="1">
    <location>
        <begin position="97"/>
        <end position="123"/>
    </location>
</feature>
<accession>A0A6N2TFM1</accession>
<organism evidence="2">
    <name type="scientific">Blautia glucerasea</name>
    <dbReference type="NCBI Taxonomy" id="536633"/>
    <lineage>
        <taxon>Bacteria</taxon>
        <taxon>Bacillati</taxon>
        <taxon>Bacillota</taxon>
        <taxon>Clostridia</taxon>
        <taxon>Lachnospirales</taxon>
        <taxon>Lachnospiraceae</taxon>
        <taxon>Blautia</taxon>
    </lineage>
</organism>
<feature type="transmembrane region" description="Helical" evidence="1">
    <location>
        <begin position="138"/>
        <end position="159"/>
    </location>
</feature>
<dbReference type="CDD" id="cd21809">
    <property type="entry name" value="ABC-2_lan_permease-like"/>
    <property type="match status" value="1"/>
</dbReference>
<dbReference type="Pfam" id="PF12730">
    <property type="entry name" value="ABC2_membrane_4"/>
    <property type="match status" value="1"/>
</dbReference>
<proteinExistence type="predicted"/>
<feature type="transmembrane region" description="Helical" evidence="1">
    <location>
        <begin position="57"/>
        <end position="76"/>
    </location>
</feature>
<evidence type="ECO:0000313" key="2">
    <source>
        <dbReference type="EMBL" id="VYT04480.1"/>
    </source>
</evidence>
<reference evidence="2" key="1">
    <citation type="submission" date="2019-11" db="EMBL/GenBank/DDBJ databases">
        <authorList>
            <person name="Feng L."/>
        </authorList>
    </citation>
    <scope>NUCLEOTIDE SEQUENCE</scope>
    <source>
        <strain evidence="2">BgluceraseaLFYP119</strain>
    </source>
</reference>
<dbReference type="RefSeq" id="WP_156353917.1">
    <property type="nucleotide sequence ID" value="NZ_CACRST010000014.1"/>
</dbReference>
<evidence type="ECO:0000256" key="1">
    <source>
        <dbReference type="SAM" id="Phobius"/>
    </source>
</evidence>
<dbReference type="AlphaFoldDB" id="A0A6N2TFM1"/>